<dbReference type="Proteomes" id="UP000296153">
    <property type="component" value="Unassembled WGS sequence"/>
</dbReference>
<dbReference type="RefSeq" id="WP_136131156.1">
    <property type="nucleotide sequence ID" value="NZ_PDKT01000004.1"/>
</dbReference>
<dbReference type="EMBL" id="PDKT01000004">
    <property type="protein sequence ID" value="PPI87754.1"/>
    <property type="molecule type" value="Genomic_DNA"/>
</dbReference>
<accession>A0A2P5SZI9</accession>
<evidence type="ECO:0000313" key="3">
    <source>
        <dbReference type="Proteomes" id="UP000296153"/>
    </source>
</evidence>
<proteinExistence type="predicted"/>
<evidence type="ECO:0000313" key="2">
    <source>
        <dbReference type="EMBL" id="PPI87754.1"/>
    </source>
</evidence>
<dbReference type="NCBIfam" id="TIGR00199">
    <property type="entry name" value="PncC_domain"/>
    <property type="match status" value="1"/>
</dbReference>
<dbReference type="Pfam" id="PF02464">
    <property type="entry name" value="CinA"/>
    <property type="match status" value="1"/>
</dbReference>
<dbReference type="SUPFAM" id="SSF142433">
    <property type="entry name" value="CinA-like"/>
    <property type="match status" value="1"/>
</dbReference>
<organism evidence="2 3">
    <name type="scientific">Candidatus Pantoea edessiphila</name>
    <dbReference type="NCBI Taxonomy" id="2044610"/>
    <lineage>
        <taxon>Bacteria</taxon>
        <taxon>Pseudomonadati</taxon>
        <taxon>Pseudomonadota</taxon>
        <taxon>Gammaproteobacteria</taxon>
        <taxon>Enterobacterales</taxon>
        <taxon>Erwiniaceae</taxon>
        <taxon>Pantoea</taxon>
    </lineage>
</organism>
<comment type="caution">
    <text evidence="2">The sequence shown here is derived from an EMBL/GenBank/DDBJ whole genome shotgun (WGS) entry which is preliminary data.</text>
</comment>
<evidence type="ECO:0000259" key="1">
    <source>
        <dbReference type="Pfam" id="PF02464"/>
    </source>
</evidence>
<dbReference type="InterPro" id="IPR036653">
    <property type="entry name" value="CinA-like_C"/>
</dbReference>
<dbReference type="OrthoDB" id="9801454at2"/>
<dbReference type="Gene3D" id="3.90.950.20">
    <property type="entry name" value="CinA-like"/>
    <property type="match status" value="1"/>
</dbReference>
<name>A0A2P5SZI9_9GAMM</name>
<protein>
    <recommendedName>
        <fullName evidence="1">CinA C-terminal domain-containing protein</fullName>
    </recommendedName>
</protein>
<sequence>MHKSLLISKQIGIKLKIKSATVSCAESCTGGWISKIFTDTVGSSSWFEFGFITYSNKAKEKLLGIDNTLLIKFGGVSEVIVREMALGAQRKSGSSYSIAVSGIAGPNSVNFENPVGKVWFGFVRPDNKVFTIYHLFKGNRELIRRQSVYWALQIFYNEFLANIITK</sequence>
<dbReference type="InterPro" id="IPR008136">
    <property type="entry name" value="CinA_C"/>
</dbReference>
<dbReference type="AlphaFoldDB" id="A0A2P5SZI9"/>
<reference evidence="2 3" key="1">
    <citation type="journal article" date="2018" name="Genome Biol. Evol.">
        <title>Cladogenesis and Genomic Streamlining in Extracellular Endosymbionts of Tropical Stink Bugs.</title>
        <authorList>
            <person name="Otero-Bravo A."/>
            <person name="Goffredi S."/>
            <person name="Sabree Z.L."/>
        </authorList>
    </citation>
    <scope>NUCLEOTIDE SEQUENCE [LARGE SCALE GENOMIC DNA]</scope>
    <source>
        <strain evidence="2 3">SoEE</strain>
    </source>
</reference>
<feature type="domain" description="CinA C-terminal" evidence="1">
    <location>
        <begin position="8"/>
        <end position="156"/>
    </location>
</feature>
<gene>
    <name evidence="2" type="ORF">CRV12_02840</name>
</gene>